<dbReference type="PANTHER" id="PTHR33481:SF1">
    <property type="entry name" value="ENDONUCLEASE_EXONUCLEASE_PHOSPHATASE DOMAIN-CONTAINING PROTEIN-RELATED"/>
    <property type="match status" value="1"/>
</dbReference>
<dbReference type="GO" id="GO:0003824">
    <property type="term" value="F:catalytic activity"/>
    <property type="evidence" value="ECO:0007669"/>
    <property type="project" value="InterPro"/>
</dbReference>
<feature type="compositionally biased region" description="Basic and acidic residues" evidence="1">
    <location>
        <begin position="570"/>
        <end position="587"/>
    </location>
</feature>
<gene>
    <name evidence="3" type="ORF">BHQ10_004563</name>
</gene>
<dbReference type="RefSeq" id="XP_040733067.1">
    <property type="nucleotide sequence ID" value="XM_040876942.1"/>
</dbReference>
<dbReference type="Proteomes" id="UP000249363">
    <property type="component" value="Unassembled WGS sequence"/>
</dbReference>
<dbReference type="Pfam" id="PF14529">
    <property type="entry name" value="Exo_endo_phos_2"/>
    <property type="match status" value="1"/>
</dbReference>
<feature type="domain" description="Endonuclease/exonuclease/phosphatase" evidence="2">
    <location>
        <begin position="746"/>
        <end position="865"/>
    </location>
</feature>
<evidence type="ECO:0000259" key="2">
    <source>
        <dbReference type="Pfam" id="PF14529"/>
    </source>
</evidence>
<feature type="compositionally biased region" description="Basic residues" evidence="1">
    <location>
        <begin position="432"/>
        <end position="443"/>
    </location>
</feature>
<feature type="region of interest" description="Disordered" evidence="1">
    <location>
        <begin position="373"/>
        <end position="393"/>
    </location>
</feature>
<evidence type="ECO:0000313" key="3">
    <source>
        <dbReference type="EMBL" id="RAO68551.1"/>
    </source>
</evidence>
<feature type="compositionally biased region" description="Low complexity" evidence="1">
    <location>
        <begin position="419"/>
        <end position="431"/>
    </location>
</feature>
<dbReference type="PANTHER" id="PTHR33481">
    <property type="entry name" value="REVERSE TRANSCRIPTASE"/>
    <property type="match status" value="1"/>
</dbReference>
<protein>
    <recommendedName>
        <fullName evidence="2">Endonuclease/exonuclease/phosphatase domain-containing protein</fullName>
    </recommendedName>
</protein>
<feature type="region of interest" description="Disordered" evidence="1">
    <location>
        <begin position="411"/>
        <end position="517"/>
    </location>
</feature>
<keyword evidence="4" id="KW-1185">Reference proteome</keyword>
<dbReference type="Gene3D" id="3.60.10.10">
    <property type="entry name" value="Endonuclease/exonuclease/phosphatase"/>
    <property type="match status" value="1"/>
</dbReference>
<organism evidence="3 4">
    <name type="scientific">Talaromyces amestolkiae</name>
    <dbReference type="NCBI Taxonomy" id="1196081"/>
    <lineage>
        <taxon>Eukaryota</taxon>
        <taxon>Fungi</taxon>
        <taxon>Dikarya</taxon>
        <taxon>Ascomycota</taxon>
        <taxon>Pezizomycotina</taxon>
        <taxon>Eurotiomycetes</taxon>
        <taxon>Eurotiomycetidae</taxon>
        <taxon>Eurotiales</taxon>
        <taxon>Trichocomaceae</taxon>
        <taxon>Talaromyces</taxon>
        <taxon>Talaromyces sect. Talaromyces</taxon>
    </lineage>
</organism>
<name>A0A364KYI8_TALAM</name>
<feature type="compositionally biased region" description="Low complexity" evidence="1">
    <location>
        <begin position="103"/>
        <end position="118"/>
    </location>
</feature>
<dbReference type="InterPro" id="IPR036691">
    <property type="entry name" value="Endo/exonu/phosph_ase_sf"/>
</dbReference>
<dbReference type="EMBL" id="MIKG01000007">
    <property type="protein sequence ID" value="RAO68551.1"/>
    <property type="molecule type" value="Genomic_DNA"/>
</dbReference>
<comment type="caution">
    <text evidence="3">The sequence shown here is derived from an EMBL/GenBank/DDBJ whole genome shotgun (WGS) entry which is preliminary data.</text>
</comment>
<proteinExistence type="predicted"/>
<dbReference type="OrthoDB" id="4227397at2759"/>
<dbReference type="SUPFAM" id="SSF56219">
    <property type="entry name" value="DNase I-like"/>
    <property type="match status" value="1"/>
</dbReference>
<dbReference type="InterPro" id="IPR005135">
    <property type="entry name" value="Endo/exonuclease/phosphatase"/>
</dbReference>
<sequence length="1442" mass="161701">MEQLTKVADLILQIIQSKSSEYINKPFIKAFAQQIKDFAIAQGEHTDILVKFKGLLKHIKSNITIVCATTTQISQSSKESGTSTTSDSTIFWKTHQAQAWQAAIQSASSPQSQSASSSTPRVSHVELGMDSEIVVKIRDDSERAHVKKLQPKDIVDHAERARAHAAKSTPSLALAGHGFKAARQLSSDNISLRASHAAGAEVLRKHAGSWVTTFSKSAYVRVPTWGIVINGIPVRHVERSEEFKQELAAENTNWGQPGFEVEIAYVGWLTKPRGYSGSLIVEFTSPVVANNAIASGTVWRAHSLTNRPYYREGRVKMCRKCQHYGHVQVQCPNQKYICGLCADEHPTWECPSKQNRNIAYKCANCKGSHKAASADCETRQRESTRARQVVSMGTGHRVPQFLQARMIKHMASGPTPAEAAQITKKTTQAQKKAVKKTTTKGKKATTTAESMPESTQAPIREAAPIPESAHEPEAAVPTIEQPPVQGPAKAVSFQPEKRSRGRPPKSKSSTNEDEAAKPQEYIDTALIASQLATINPAQLSNHSIAASTAPALTITRKSLRSRGLNQPVDMRNDPEQPLREQRRRERTQSQSYDNTPLPPLPPMDMNIDNQNVVLNSAPSYQEIDSGELNSNSGRALISTLFEILQYNTHKSKDKVMATFLHDPEVLKASIIAIQEPWRNEYDDTTHQPARMTHQLLHPKAMDGVRARMALYINKKIDPAMWTHTTVSPDYQILHLQHLHNETLHNLYIHNIYNNTRLSTFDLLHQELTQIRHSLTTEHLVLGDMNIHHPAWGGPGTRTDSKGTELLKIADYHDLELATEEGTVTWERGQSKSTINLTFLSMSLFNRLILIERADTIQHDSDHWPIRTRIDIQTPIKEPPQRQNWKATDMEKLTKILECDIMVPDLGNTSKSHIELTTIAFTSTIRHAIDQSVPWAKPSEWSNPDFTPEYKEAVRTCRRLRHLHSNTHNPWIWRAYLRAQNHKKRLVSKSLRLGHRRRVQQATEQGPLGLWRLAKWAHSRKGAYESGITPTLKAPNGDTAESVEDKTALLSEAFFPQIPEADLSDISNAEYPEQLSFPEIPRHEIERVIHSTPPDKAPGEDSIPNSFWHLIVGIPVVLDTLYQIYNTYIQTGYNPSHFQQSITVVLRKAGTDRDYTTPKAYRPVALLNTIGKFLEAIVARRISYAMESEGLLPQGHLRGRAYDNAHHLRLLHNMRKQRLGHFVPWVTAFLTGRSTKIRIPEGISDTISTPTGIPQGSPISPILYLIYNSDLVEDCADPPNQVFTSGWVDNMGMIAAGYSENETIEKLQHASAIADQWALRHASVFDKKKYQLIHFMNPRSDLTPNSQPIILQDSTIRQTSNAVKYLRIWLDSKLTFETHREKAVAKAGTSLEALRGLAGSTWGAALGSMRRIYQAIVIPQMLYSAAAWYQLGNMAQSQLTKIT</sequence>
<feature type="region of interest" description="Disordered" evidence="1">
    <location>
        <begin position="558"/>
        <end position="602"/>
    </location>
</feature>
<dbReference type="STRING" id="1196081.A0A364KYI8"/>
<accession>A0A364KYI8</accession>
<reference evidence="3 4" key="1">
    <citation type="journal article" date="2017" name="Biotechnol. Biofuels">
        <title>Differential beta-glucosidase expression as a function of carbon source availability in Talaromyces amestolkiae: a genomic and proteomic approach.</title>
        <authorList>
            <person name="de Eugenio L.I."/>
            <person name="Mendez-Liter J.A."/>
            <person name="Nieto-Dominguez M."/>
            <person name="Alonso L."/>
            <person name="Gil-Munoz J."/>
            <person name="Barriuso J."/>
            <person name="Prieto A."/>
            <person name="Martinez M.J."/>
        </authorList>
    </citation>
    <scope>NUCLEOTIDE SEQUENCE [LARGE SCALE GENOMIC DNA]</scope>
    <source>
        <strain evidence="3 4">CIB</strain>
    </source>
</reference>
<feature type="region of interest" description="Disordered" evidence="1">
    <location>
        <begin position="103"/>
        <end position="122"/>
    </location>
</feature>
<dbReference type="GeneID" id="63793779"/>
<feature type="compositionally biased region" description="Basic and acidic residues" evidence="1">
    <location>
        <begin position="376"/>
        <end position="385"/>
    </location>
</feature>
<evidence type="ECO:0000256" key="1">
    <source>
        <dbReference type="SAM" id="MobiDB-lite"/>
    </source>
</evidence>
<evidence type="ECO:0000313" key="4">
    <source>
        <dbReference type="Proteomes" id="UP000249363"/>
    </source>
</evidence>